<evidence type="ECO:0000259" key="3">
    <source>
        <dbReference type="Pfam" id="PF13505"/>
    </source>
</evidence>
<dbReference type="Proteomes" id="UP000182257">
    <property type="component" value="Unassembled WGS sequence"/>
</dbReference>
<evidence type="ECO:0000313" key="4">
    <source>
        <dbReference type="EMBL" id="SEA58051.1"/>
    </source>
</evidence>
<dbReference type="OrthoDB" id="1082240at2"/>
<dbReference type="SUPFAM" id="SSF56925">
    <property type="entry name" value="OMPA-like"/>
    <property type="match status" value="1"/>
</dbReference>
<dbReference type="Pfam" id="PF13505">
    <property type="entry name" value="OMP_b-brl"/>
    <property type="match status" value="1"/>
</dbReference>
<dbReference type="InterPro" id="IPR027385">
    <property type="entry name" value="Beta-barrel_OMP"/>
</dbReference>
<feature type="domain" description="Outer membrane protein beta-barrel" evidence="3">
    <location>
        <begin position="7"/>
        <end position="185"/>
    </location>
</feature>
<dbReference type="EMBL" id="FNRF01000003">
    <property type="protein sequence ID" value="SEA58051.1"/>
    <property type="molecule type" value="Genomic_DNA"/>
</dbReference>
<organism evidence="4 5">
    <name type="scientific">Xylanibacter ruminicola</name>
    <name type="common">Prevotella ruminicola</name>
    <dbReference type="NCBI Taxonomy" id="839"/>
    <lineage>
        <taxon>Bacteria</taxon>
        <taxon>Pseudomonadati</taxon>
        <taxon>Bacteroidota</taxon>
        <taxon>Bacteroidia</taxon>
        <taxon>Bacteroidales</taxon>
        <taxon>Prevotellaceae</taxon>
        <taxon>Xylanibacter</taxon>
    </lineage>
</organism>
<reference evidence="4 5" key="1">
    <citation type="submission" date="2016-10" db="EMBL/GenBank/DDBJ databases">
        <authorList>
            <person name="de Groot N.N."/>
        </authorList>
    </citation>
    <scope>NUCLEOTIDE SEQUENCE [LARGE SCALE GENOMIC DNA]</scope>
    <source>
        <strain evidence="4 5">D31d</strain>
    </source>
</reference>
<name>A0A1H4CCC6_XYLRU</name>
<dbReference type="AlphaFoldDB" id="A0A1H4CCC6"/>
<dbReference type="Gene3D" id="2.40.160.20">
    <property type="match status" value="1"/>
</dbReference>
<feature type="signal peptide" evidence="2">
    <location>
        <begin position="1"/>
        <end position="19"/>
    </location>
</feature>
<gene>
    <name evidence="4" type="ORF">SAMN05216462_1892</name>
</gene>
<accession>A0A1H4CCC6</accession>
<evidence type="ECO:0000313" key="5">
    <source>
        <dbReference type="Proteomes" id="UP000182257"/>
    </source>
</evidence>
<sequence length="185" mass="19979">MKKIFMTLAAVCVAATMNAQVYVGGGLGLASTSQDGNTNTKLKLMPEIGYNINDSWAIGVAFGYAEDEYSTKVATKTVSVKDKLFQISPYARYTFAKFDKVNLFLDGGFDYIHEDPAAGNKVNTFGLGIKPGIAVNLNKNLSFVAHAGFLGWQSEKEDVDGAKAANTFGFDLDGSDLSFGVYYNF</sequence>
<evidence type="ECO:0000256" key="1">
    <source>
        <dbReference type="ARBA" id="ARBA00022729"/>
    </source>
</evidence>
<protein>
    <submittedName>
        <fullName evidence="4">Outer membrane protein beta-barrel domain-containing protein</fullName>
    </submittedName>
</protein>
<feature type="chain" id="PRO_5010201764" evidence="2">
    <location>
        <begin position="20"/>
        <end position="185"/>
    </location>
</feature>
<keyword evidence="1 2" id="KW-0732">Signal</keyword>
<evidence type="ECO:0000256" key="2">
    <source>
        <dbReference type="SAM" id="SignalP"/>
    </source>
</evidence>
<dbReference type="InterPro" id="IPR011250">
    <property type="entry name" value="OMP/PagP_B-barrel"/>
</dbReference>
<dbReference type="RefSeq" id="WP_074761260.1">
    <property type="nucleotide sequence ID" value="NZ_FNRF01000003.1"/>
</dbReference>
<proteinExistence type="predicted"/>